<keyword evidence="2 3" id="KW-0663">Pyridoxal phosphate</keyword>
<evidence type="ECO:0000313" key="7">
    <source>
        <dbReference type="Proteomes" id="UP001056610"/>
    </source>
</evidence>
<feature type="compositionally biased region" description="Basic and acidic residues" evidence="4">
    <location>
        <begin position="376"/>
        <end position="387"/>
    </location>
</feature>
<dbReference type="PIRSF" id="PIRSF038940">
    <property type="entry name" value="Low_specificity_LTA"/>
    <property type="match status" value="1"/>
</dbReference>
<comment type="similarity">
    <text evidence="3">Belongs to the threonine aldolase family.</text>
</comment>
<reference evidence="6" key="1">
    <citation type="submission" date="2022-05" db="EMBL/GenBank/DDBJ databases">
        <title>A methanotrophic Mycobacterium dominates a cave microbial ecosystem.</title>
        <authorList>
            <person name="Van Spanning R.J.M."/>
            <person name="Guan Q."/>
            <person name="Melkonian C."/>
            <person name="Gallant J."/>
            <person name="Polerecky L."/>
            <person name="Flot J.-F."/>
            <person name="Brandt B.W."/>
            <person name="Braster M."/>
            <person name="Iturbe Espinoza P."/>
            <person name="Aerts J."/>
            <person name="Meima-Franke M."/>
            <person name="Piersma S.R."/>
            <person name="Bunduc C."/>
            <person name="Ummels R."/>
            <person name="Pain A."/>
            <person name="Fleming E.J."/>
            <person name="van der Wel N."/>
            <person name="Gherman V.D."/>
            <person name="Sarbu S.M."/>
            <person name="Bodelier P.L.E."/>
            <person name="Bitter W."/>
        </authorList>
    </citation>
    <scope>NUCLEOTIDE SEQUENCE</scope>
    <source>
        <strain evidence="6">Sulfur Cave</strain>
    </source>
</reference>
<dbReference type="RefSeq" id="WP_219067682.1">
    <property type="nucleotide sequence ID" value="NZ_CAJUXY010000023.1"/>
</dbReference>
<evidence type="ECO:0000256" key="3">
    <source>
        <dbReference type="PIRNR" id="PIRNR038940"/>
    </source>
</evidence>
<evidence type="ECO:0000256" key="2">
    <source>
        <dbReference type="ARBA" id="ARBA00022898"/>
    </source>
</evidence>
<feature type="region of interest" description="Disordered" evidence="4">
    <location>
        <begin position="362"/>
        <end position="387"/>
    </location>
</feature>
<gene>
    <name evidence="6" type="ORF">M5I08_07715</name>
</gene>
<keyword evidence="3" id="KW-0456">Lyase</keyword>
<comment type="function">
    <text evidence="3">Catalyzes the cleavage of L-allo-threonine and L-threonine to glycine and acetaldehyde.</text>
</comment>
<keyword evidence="7" id="KW-1185">Reference proteome</keyword>
<dbReference type="InterPro" id="IPR001597">
    <property type="entry name" value="ArAA_b-elim_lyase/Thr_aldolase"/>
</dbReference>
<evidence type="ECO:0000259" key="5">
    <source>
        <dbReference type="Pfam" id="PF01212"/>
    </source>
</evidence>
<sequence>MSAVPIEVVERGESRCFTSDNTAGGAPEVIAALAAAACGQAPPYGTDSWTLSARRRFSEIFDCDVDLLPVSTGSAANALSLAALTPPWGSVLCHRDSHINNDECGAPEFFTGGAKLVALGGENAKIDADELQAAVHRKVGDVHSVQPSVLGLTQATETGAVYSPAEIKHLACIAKQAGLRVHMDGARLANAVAALGCHPAELTWSAGVDVLSFGAIKNGSITADAIVVFDRSLTTELSFRAKRAGQLAAKMRFAAAQLDAYLADDLWLRNARHANAMTARLEEGLKSISGTRLAGTPEANIIFCRLPQQVIDGLLDQGFGFYHGRWEPGVVRFVTSFATTTHDVDELIHAVRRLTAAAIEESRSKRARTQRSAGGRRSELARIGRVR</sequence>
<dbReference type="PANTHER" id="PTHR48097">
    <property type="entry name" value="L-THREONINE ALDOLASE-RELATED"/>
    <property type="match status" value="1"/>
</dbReference>
<protein>
    <recommendedName>
        <fullName evidence="3">L-threonine aldolase</fullName>
        <ecNumber evidence="3">4.1.2.48</ecNumber>
    </recommendedName>
</protein>
<proteinExistence type="inferred from homology"/>
<feature type="domain" description="Aromatic amino acid beta-eliminating lyase/threonine aldolase" evidence="5">
    <location>
        <begin position="17"/>
        <end position="294"/>
    </location>
</feature>
<dbReference type="Pfam" id="PF01212">
    <property type="entry name" value="Beta_elim_lyase"/>
    <property type="match status" value="1"/>
</dbReference>
<comment type="cofactor">
    <cofactor evidence="1 3">
        <name>pyridoxal 5'-phosphate</name>
        <dbReference type="ChEBI" id="CHEBI:597326"/>
    </cofactor>
</comment>
<evidence type="ECO:0000313" key="6">
    <source>
        <dbReference type="EMBL" id="UQX12170.1"/>
    </source>
</evidence>
<dbReference type="EMBL" id="CP097320">
    <property type="protein sequence ID" value="UQX12170.1"/>
    <property type="molecule type" value="Genomic_DNA"/>
</dbReference>
<organism evidence="6 7">
    <name type="scientific">Candidatus Mycobacterium methanotrophicum</name>
    <dbReference type="NCBI Taxonomy" id="2943498"/>
    <lineage>
        <taxon>Bacteria</taxon>
        <taxon>Bacillati</taxon>
        <taxon>Actinomycetota</taxon>
        <taxon>Actinomycetes</taxon>
        <taxon>Mycobacteriales</taxon>
        <taxon>Mycobacteriaceae</taxon>
        <taxon>Mycobacterium</taxon>
    </lineage>
</organism>
<evidence type="ECO:0000256" key="4">
    <source>
        <dbReference type="SAM" id="MobiDB-lite"/>
    </source>
</evidence>
<dbReference type="InterPro" id="IPR026273">
    <property type="entry name" value="Low_specificity_L-TA_bact"/>
</dbReference>
<evidence type="ECO:0000256" key="1">
    <source>
        <dbReference type="ARBA" id="ARBA00001933"/>
    </source>
</evidence>
<comment type="catalytic activity">
    <reaction evidence="3">
        <text>L-allo-threonine = acetaldehyde + glycine</text>
        <dbReference type="Rhea" id="RHEA:26209"/>
        <dbReference type="ChEBI" id="CHEBI:15343"/>
        <dbReference type="ChEBI" id="CHEBI:57305"/>
        <dbReference type="ChEBI" id="CHEBI:58585"/>
        <dbReference type="EC" id="4.1.2.48"/>
    </reaction>
</comment>
<accession>A0ABY4QMC5</accession>
<dbReference type="PANTHER" id="PTHR48097:SF5">
    <property type="entry name" value="LOW SPECIFICITY L-THREONINE ALDOLASE"/>
    <property type="match status" value="1"/>
</dbReference>
<dbReference type="EC" id="4.1.2.48" evidence="3"/>
<name>A0ABY4QMC5_9MYCO</name>
<dbReference type="Proteomes" id="UP001056610">
    <property type="component" value="Chromosome"/>
</dbReference>
<comment type="catalytic activity">
    <reaction evidence="3">
        <text>L-threonine = acetaldehyde + glycine</text>
        <dbReference type="Rhea" id="RHEA:19625"/>
        <dbReference type="ChEBI" id="CHEBI:15343"/>
        <dbReference type="ChEBI" id="CHEBI:57305"/>
        <dbReference type="ChEBI" id="CHEBI:57926"/>
        <dbReference type="EC" id="4.1.2.48"/>
    </reaction>
</comment>